<sequence length="75" mass="8463">GVVSRFAPYGKVCTGSFEVWDDYNFKWIVGGYCKLSRRRVAYDQEGVDSTRDNHGVQGGIGQHFEMQRKGVCTGR</sequence>
<evidence type="ECO:0000313" key="1">
    <source>
        <dbReference type="EMBL" id="MCI74222.1"/>
    </source>
</evidence>
<accession>A0A392UL69</accession>
<comment type="caution">
    <text evidence="1">The sequence shown here is derived from an EMBL/GenBank/DDBJ whole genome shotgun (WGS) entry which is preliminary data.</text>
</comment>
<name>A0A392UL69_9FABA</name>
<dbReference type="AlphaFoldDB" id="A0A392UL69"/>
<evidence type="ECO:0000313" key="2">
    <source>
        <dbReference type="Proteomes" id="UP000265520"/>
    </source>
</evidence>
<reference evidence="1 2" key="1">
    <citation type="journal article" date="2018" name="Front. Plant Sci.">
        <title>Red Clover (Trifolium pratense) and Zigzag Clover (T. medium) - A Picture of Genomic Similarities and Differences.</title>
        <authorList>
            <person name="Dluhosova J."/>
            <person name="Istvanek J."/>
            <person name="Nedelnik J."/>
            <person name="Repkova J."/>
        </authorList>
    </citation>
    <scope>NUCLEOTIDE SEQUENCE [LARGE SCALE GENOMIC DNA]</scope>
    <source>
        <strain evidence="2">cv. 10/8</strain>
        <tissue evidence="1">Leaf</tissue>
    </source>
</reference>
<feature type="non-terminal residue" evidence="1">
    <location>
        <position position="1"/>
    </location>
</feature>
<keyword evidence="2" id="KW-1185">Reference proteome</keyword>
<dbReference type="EMBL" id="LXQA010856039">
    <property type="protein sequence ID" value="MCI74222.1"/>
    <property type="molecule type" value="Genomic_DNA"/>
</dbReference>
<organism evidence="1 2">
    <name type="scientific">Trifolium medium</name>
    <dbReference type="NCBI Taxonomy" id="97028"/>
    <lineage>
        <taxon>Eukaryota</taxon>
        <taxon>Viridiplantae</taxon>
        <taxon>Streptophyta</taxon>
        <taxon>Embryophyta</taxon>
        <taxon>Tracheophyta</taxon>
        <taxon>Spermatophyta</taxon>
        <taxon>Magnoliopsida</taxon>
        <taxon>eudicotyledons</taxon>
        <taxon>Gunneridae</taxon>
        <taxon>Pentapetalae</taxon>
        <taxon>rosids</taxon>
        <taxon>fabids</taxon>
        <taxon>Fabales</taxon>
        <taxon>Fabaceae</taxon>
        <taxon>Papilionoideae</taxon>
        <taxon>50 kb inversion clade</taxon>
        <taxon>NPAAA clade</taxon>
        <taxon>Hologalegina</taxon>
        <taxon>IRL clade</taxon>
        <taxon>Trifolieae</taxon>
        <taxon>Trifolium</taxon>
    </lineage>
</organism>
<proteinExistence type="predicted"/>
<protein>
    <submittedName>
        <fullName evidence="1">Uncharacterized protein</fullName>
    </submittedName>
</protein>
<dbReference type="Proteomes" id="UP000265520">
    <property type="component" value="Unassembled WGS sequence"/>
</dbReference>